<comment type="caution">
    <text evidence="1">The sequence shown here is derived from an EMBL/GenBank/DDBJ whole genome shotgun (WGS) entry which is preliminary data.</text>
</comment>
<dbReference type="GO" id="GO:0000166">
    <property type="term" value="F:nucleotide binding"/>
    <property type="evidence" value="ECO:0007669"/>
    <property type="project" value="UniProtKB-KW"/>
</dbReference>
<evidence type="ECO:0000313" key="2">
    <source>
        <dbReference type="Proteomes" id="UP001633002"/>
    </source>
</evidence>
<reference evidence="1 2" key="1">
    <citation type="submission" date="2024-09" db="EMBL/GenBank/DDBJ databases">
        <title>Chromosome-scale assembly of Riccia sorocarpa.</title>
        <authorList>
            <person name="Paukszto L."/>
        </authorList>
    </citation>
    <scope>NUCLEOTIDE SEQUENCE [LARGE SCALE GENOMIC DNA]</scope>
    <source>
        <strain evidence="1">LP-2024</strain>
        <tissue evidence="1">Aerial parts of the thallus</tissue>
    </source>
</reference>
<dbReference type="GO" id="GO:0016772">
    <property type="term" value="F:transferase activity, transferring phosphorus-containing groups"/>
    <property type="evidence" value="ECO:0007669"/>
    <property type="project" value="UniProtKB-ARBA"/>
</dbReference>
<accession>A0ABD3GES0</accession>
<sequence length="94" mass="10101">MMSLGSEGAWTVAQFIKEVFLPLPFLADEDPDAPVPTLFDHILSISAAALQAFSGRGALLIMTRDVLPCFSASELAIPEDGVCSYCTMFTRSSL</sequence>
<evidence type="ECO:0000313" key="1">
    <source>
        <dbReference type="EMBL" id="KAL3676672.1"/>
    </source>
</evidence>
<name>A0ABD3GES0_9MARC</name>
<dbReference type="Proteomes" id="UP001633002">
    <property type="component" value="Unassembled WGS sequence"/>
</dbReference>
<dbReference type="EMBL" id="JBJQOH010000008">
    <property type="protein sequence ID" value="KAL3676672.1"/>
    <property type="molecule type" value="Genomic_DNA"/>
</dbReference>
<dbReference type="AlphaFoldDB" id="A0ABD3GES0"/>
<organism evidence="1 2">
    <name type="scientific">Riccia sorocarpa</name>
    <dbReference type="NCBI Taxonomy" id="122646"/>
    <lineage>
        <taxon>Eukaryota</taxon>
        <taxon>Viridiplantae</taxon>
        <taxon>Streptophyta</taxon>
        <taxon>Embryophyta</taxon>
        <taxon>Marchantiophyta</taxon>
        <taxon>Marchantiopsida</taxon>
        <taxon>Marchantiidae</taxon>
        <taxon>Marchantiales</taxon>
        <taxon>Ricciaceae</taxon>
        <taxon>Riccia</taxon>
    </lineage>
</organism>
<gene>
    <name evidence="1" type="ORF">R1sor_026620</name>
</gene>
<protein>
    <submittedName>
        <fullName evidence="1">Uncharacterized protein</fullName>
    </submittedName>
</protein>
<proteinExistence type="predicted"/>
<dbReference type="GO" id="GO:0042350">
    <property type="term" value="P:GDP-L-fucose biosynthetic process"/>
    <property type="evidence" value="ECO:0007669"/>
    <property type="project" value="UniProtKB-ARBA"/>
</dbReference>
<keyword evidence="2" id="KW-1185">Reference proteome</keyword>